<proteinExistence type="predicted"/>
<accession>A0ACB7Z8W9</accession>
<organism evidence="1 2">
    <name type="scientific">Vaccinium darrowii</name>
    <dbReference type="NCBI Taxonomy" id="229202"/>
    <lineage>
        <taxon>Eukaryota</taxon>
        <taxon>Viridiplantae</taxon>
        <taxon>Streptophyta</taxon>
        <taxon>Embryophyta</taxon>
        <taxon>Tracheophyta</taxon>
        <taxon>Spermatophyta</taxon>
        <taxon>Magnoliopsida</taxon>
        <taxon>eudicotyledons</taxon>
        <taxon>Gunneridae</taxon>
        <taxon>Pentapetalae</taxon>
        <taxon>asterids</taxon>
        <taxon>Ericales</taxon>
        <taxon>Ericaceae</taxon>
        <taxon>Vaccinioideae</taxon>
        <taxon>Vaccinieae</taxon>
        <taxon>Vaccinium</taxon>
    </lineage>
</organism>
<evidence type="ECO:0000313" key="1">
    <source>
        <dbReference type="EMBL" id="KAH7862189.1"/>
    </source>
</evidence>
<gene>
    <name evidence="1" type="ORF">Vadar_001252</name>
</gene>
<evidence type="ECO:0000313" key="2">
    <source>
        <dbReference type="Proteomes" id="UP000828048"/>
    </source>
</evidence>
<name>A0ACB7Z8W9_9ERIC</name>
<reference evidence="1 2" key="1">
    <citation type="journal article" date="2021" name="Hortic Res">
        <title>High-quality reference genome and annotation aids understanding of berry development for evergreen blueberry (Vaccinium darrowii).</title>
        <authorList>
            <person name="Yu J."/>
            <person name="Hulse-Kemp A.M."/>
            <person name="Babiker E."/>
            <person name="Staton M."/>
        </authorList>
    </citation>
    <scope>NUCLEOTIDE SEQUENCE [LARGE SCALE GENOMIC DNA]</scope>
    <source>
        <strain evidence="2">cv. NJ 8807/NJ 8810</strain>
        <tissue evidence="1">Young leaf</tissue>
    </source>
</reference>
<protein>
    <submittedName>
        <fullName evidence="1">Uncharacterized protein</fullName>
    </submittedName>
</protein>
<comment type="caution">
    <text evidence="1">The sequence shown here is derived from an EMBL/GenBank/DDBJ whole genome shotgun (WGS) entry which is preliminary data.</text>
</comment>
<dbReference type="Proteomes" id="UP000828048">
    <property type="component" value="Chromosome 12"/>
</dbReference>
<dbReference type="EMBL" id="CM037162">
    <property type="protein sequence ID" value="KAH7862189.1"/>
    <property type="molecule type" value="Genomic_DNA"/>
</dbReference>
<keyword evidence="2" id="KW-1185">Reference proteome</keyword>
<sequence>MYAYCGSVKEAIWEFDEIDDNGNISWNSVMAASTRNQKLEQAVEFWHQMPIPDKISYNELINGFAQFGNIDGAIEIQSHMPNSNSSSWNAIIT</sequence>